<dbReference type="GO" id="GO:0016491">
    <property type="term" value="F:oxidoreductase activity"/>
    <property type="evidence" value="ECO:0007669"/>
    <property type="project" value="UniProtKB-KW"/>
</dbReference>
<evidence type="ECO:0000313" key="3">
    <source>
        <dbReference type="EMBL" id="KAK3046887.1"/>
    </source>
</evidence>
<dbReference type="AlphaFoldDB" id="A0AAJ0G4C4"/>
<dbReference type="Gene3D" id="3.40.50.720">
    <property type="entry name" value="NAD(P)-binding Rossmann-like Domain"/>
    <property type="match status" value="1"/>
</dbReference>
<dbReference type="Proteomes" id="UP001271007">
    <property type="component" value="Unassembled WGS sequence"/>
</dbReference>
<dbReference type="PANTHER" id="PTHR43639">
    <property type="entry name" value="OXIDOREDUCTASE, SHORT-CHAIN DEHYDROGENASE/REDUCTASE FAMILY (AFU_ORTHOLOGUE AFUA_5G02870)"/>
    <property type="match status" value="1"/>
</dbReference>
<comment type="caution">
    <text evidence="3">The sequence shown here is derived from an EMBL/GenBank/DDBJ whole genome shotgun (WGS) entry which is preliminary data.</text>
</comment>
<organism evidence="3 4">
    <name type="scientific">Extremus antarcticus</name>
    <dbReference type="NCBI Taxonomy" id="702011"/>
    <lineage>
        <taxon>Eukaryota</taxon>
        <taxon>Fungi</taxon>
        <taxon>Dikarya</taxon>
        <taxon>Ascomycota</taxon>
        <taxon>Pezizomycotina</taxon>
        <taxon>Dothideomycetes</taxon>
        <taxon>Dothideomycetidae</taxon>
        <taxon>Mycosphaerellales</taxon>
        <taxon>Extremaceae</taxon>
        <taxon>Extremus</taxon>
    </lineage>
</organism>
<dbReference type="PANTHER" id="PTHR43639:SF1">
    <property type="entry name" value="SHORT-CHAIN DEHYDROGENASE_REDUCTASE FAMILY PROTEIN"/>
    <property type="match status" value="1"/>
</dbReference>
<proteinExistence type="inferred from homology"/>
<name>A0AAJ0G4C4_9PEZI</name>
<keyword evidence="4" id="KW-1185">Reference proteome</keyword>
<dbReference type="InterPro" id="IPR036291">
    <property type="entry name" value="NAD(P)-bd_dom_sf"/>
</dbReference>
<dbReference type="SUPFAM" id="SSF51735">
    <property type="entry name" value="NAD(P)-binding Rossmann-fold domains"/>
    <property type="match status" value="1"/>
</dbReference>
<evidence type="ECO:0000256" key="1">
    <source>
        <dbReference type="ARBA" id="ARBA00006484"/>
    </source>
</evidence>
<dbReference type="EMBL" id="JAWDJX010000075">
    <property type="protein sequence ID" value="KAK3046887.1"/>
    <property type="molecule type" value="Genomic_DNA"/>
</dbReference>
<keyword evidence="2" id="KW-0560">Oxidoreductase</keyword>
<evidence type="ECO:0000313" key="4">
    <source>
        <dbReference type="Proteomes" id="UP001271007"/>
    </source>
</evidence>
<dbReference type="PRINTS" id="PR00080">
    <property type="entry name" value="SDRFAMILY"/>
</dbReference>
<sequence>MSITKMSHLGRLEGKIAIITGGGLGLGQGIAEKFVHEGARVLVFELNAANGEAVASSLNASGDADNALFFEGDVTNISHWQSAVKTCVEKFGGLDIVVNNAGVVHNAQASYDVPESEFERIMKINVSPLYHSAKAVHPWFKKQGRGVFVNISSISAPRPRPNLVW</sequence>
<accession>A0AAJ0G4C4</accession>
<protein>
    <submittedName>
        <fullName evidence="3">Uncharacterized protein</fullName>
    </submittedName>
</protein>
<dbReference type="PRINTS" id="PR00081">
    <property type="entry name" value="GDHRDH"/>
</dbReference>
<evidence type="ECO:0000256" key="2">
    <source>
        <dbReference type="ARBA" id="ARBA00023002"/>
    </source>
</evidence>
<dbReference type="InterPro" id="IPR002347">
    <property type="entry name" value="SDR_fam"/>
</dbReference>
<dbReference type="Pfam" id="PF00106">
    <property type="entry name" value="adh_short"/>
    <property type="match status" value="1"/>
</dbReference>
<reference evidence="3" key="1">
    <citation type="submission" date="2023-04" db="EMBL/GenBank/DDBJ databases">
        <title>Black Yeasts Isolated from many extreme environments.</title>
        <authorList>
            <person name="Coleine C."/>
            <person name="Stajich J.E."/>
            <person name="Selbmann L."/>
        </authorList>
    </citation>
    <scope>NUCLEOTIDE SEQUENCE</scope>
    <source>
        <strain evidence="3">CCFEE 5312</strain>
    </source>
</reference>
<gene>
    <name evidence="3" type="ORF">LTR09_011638</name>
</gene>
<comment type="similarity">
    <text evidence="1">Belongs to the short-chain dehydrogenases/reductases (SDR) family.</text>
</comment>